<dbReference type="RefSeq" id="WP_053935965.1">
    <property type="nucleotide sequence ID" value="NZ_LAQT01000001.1"/>
</dbReference>
<accession>A0A0N0GRA6</accession>
<dbReference type="Gene3D" id="1.20.144.10">
    <property type="entry name" value="Phosphatidic acid phosphatase type 2/haloperoxidase"/>
    <property type="match status" value="1"/>
</dbReference>
<keyword evidence="1" id="KW-0472">Membrane</keyword>
<keyword evidence="1" id="KW-0812">Transmembrane</keyword>
<feature type="transmembrane region" description="Helical" evidence="1">
    <location>
        <begin position="15"/>
        <end position="34"/>
    </location>
</feature>
<keyword evidence="4" id="KW-1185">Reference proteome</keyword>
<dbReference type="OrthoDB" id="9780918at2"/>
<feature type="transmembrane region" description="Helical" evidence="1">
    <location>
        <begin position="162"/>
        <end position="179"/>
    </location>
</feature>
<feature type="transmembrane region" description="Helical" evidence="1">
    <location>
        <begin position="106"/>
        <end position="127"/>
    </location>
</feature>
<dbReference type="InterPro" id="IPR036938">
    <property type="entry name" value="PAP2/HPO_sf"/>
</dbReference>
<gene>
    <name evidence="3" type="ORF">WG78_01285</name>
</gene>
<organism evidence="3 4">
    <name type="scientific">Amantichitinum ursilacus</name>
    <dbReference type="NCBI Taxonomy" id="857265"/>
    <lineage>
        <taxon>Bacteria</taxon>
        <taxon>Pseudomonadati</taxon>
        <taxon>Pseudomonadota</taxon>
        <taxon>Betaproteobacteria</taxon>
        <taxon>Neisseriales</taxon>
        <taxon>Chitinibacteraceae</taxon>
        <taxon>Amantichitinum</taxon>
    </lineage>
</organism>
<protein>
    <submittedName>
        <fullName evidence="3">PAP2 superfamily protein</fullName>
    </submittedName>
</protein>
<sequence length="241" mass="26307">MNPTSYILYSTLTDFGDSALLMPVAGLFTLWMVFERAWRALGWWLVLFGGGATLVGLTKVAFLGWGVGIEAIDFTGFSGHTMFSSTIYPALLVWMSQRRGIKVQAVAWLLGVLFALAIGVSRVVLHLHSQSEVLGGFMLGTSISLAWVWTSGRDLRAHPYQFVALLAIALVMGSAHGHHARTQNMITRVALALSGRTVPYTRNSAWPDRYQKRNANPTQQVLLTPPAAVPQGMTGLVARHA</sequence>
<evidence type="ECO:0000313" key="3">
    <source>
        <dbReference type="EMBL" id="KPC55249.1"/>
    </source>
</evidence>
<feature type="transmembrane region" description="Helical" evidence="1">
    <location>
        <begin position="41"/>
        <end position="65"/>
    </location>
</feature>
<reference evidence="3 4" key="1">
    <citation type="submission" date="2015-07" db="EMBL/GenBank/DDBJ databases">
        <title>Draft genome sequence of the Amantichitinum ursilacus IGB-41, a new chitin-degrading bacterium.</title>
        <authorList>
            <person name="Kirstahler P."/>
            <person name="Guenther M."/>
            <person name="Grumaz C."/>
            <person name="Rupp S."/>
            <person name="Zibek S."/>
            <person name="Sohn K."/>
        </authorList>
    </citation>
    <scope>NUCLEOTIDE SEQUENCE [LARGE SCALE GENOMIC DNA]</scope>
    <source>
        <strain evidence="3 4">IGB-41</strain>
    </source>
</reference>
<evidence type="ECO:0000256" key="1">
    <source>
        <dbReference type="SAM" id="Phobius"/>
    </source>
</evidence>
<dbReference type="Proteomes" id="UP000037939">
    <property type="component" value="Unassembled WGS sequence"/>
</dbReference>
<dbReference type="InterPro" id="IPR000326">
    <property type="entry name" value="PAP2/HPO"/>
</dbReference>
<feature type="domain" description="Phosphatidic acid phosphatase type 2/haloperoxidase" evidence="2">
    <location>
        <begin position="15"/>
        <end position="148"/>
    </location>
</feature>
<name>A0A0N0GRA6_9NEIS</name>
<feature type="transmembrane region" description="Helical" evidence="1">
    <location>
        <begin position="133"/>
        <end position="150"/>
    </location>
</feature>
<dbReference type="SMART" id="SM00014">
    <property type="entry name" value="acidPPc"/>
    <property type="match status" value="1"/>
</dbReference>
<dbReference type="AlphaFoldDB" id="A0A0N0GRA6"/>
<dbReference type="SUPFAM" id="SSF48317">
    <property type="entry name" value="Acid phosphatase/Vanadium-dependent haloperoxidase"/>
    <property type="match status" value="1"/>
</dbReference>
<dbReference type="EMBL" id="LAQT01000001">
    <property type="protein sequence ID" value="KPC55249.1"/>
    <property type="molecule type" value="Genomic_DNA"/>
</dbReference>
<dbReference type="Pfam" id="PF01569">
    <property type="entry name" value="PAP2"/>
    <property type="match status" value="1"/>
</dbReference>
<evidence type="ECO:0000259" key="2">
    <source>
        <dbReference type="SMART" id="SM00014"/>
    </source>
</evidence>
<evidence type="ECO:0000313" key="4">
    <source>
        <dbReference type="Proteomes" id="UP000037939"/>
    </source>
</evidence>
<proteinExistence type="predicted"/>
<comment type="caution">
    <text evidence="3">The sequence shown here is derived from an EMBL/GenBank/DDBJ whole genome shotgun (WGS) entry which is preliminary data.</text>
</comment>
<dbReference type="STRING" id="857265.WG78_01285"/>
<keyword evidence="1" id="KW-1133">Transmembrane helix</keyword>